<feature type="chain" id="PRO_5003524983" evidence="1">
    <location>
        <begin position="20"/>
        <end position="223"/>
    </location>
</feature>
<dbReference type="AlphaFoldDB" id="G9NZ74"/>
<keyword evidence="1" id="KW-0732">Signal</keyword>
<organism evidence="2 3">
    <name type="scientific">Hypocrea atroviridis (strain ATCC 20476 / IMI 206040)</name>
    <name type="common">Trichoderma atroviride</name>
    <dbReference type="NCBI Taxonomy" id="452589"/>
    <lineage>
        <taxon>Eukaryota</taxon>
        <taxon>Fungi</taxon>
        <taxon>Dikarya</taxon>
        <taxon>Ascomycota</taxon>
        <taxon>Pezizomycotina</taxon>
        <taxon>Sordariomycetes</taxon>
        <taxon>Hypocreomycetidae</taxon>
        <taxon>Hypocreales</taxon>
        <taxon>Hypocreaceae</taxon>
        <taxon>Trichoderma</taxon>
    </lineage>
</organism>
<gene>
    <name evidence="2" type="ORF">TRIATDRAFT_86883</name>
</gene>
<keyword evidence="3" id="KW-1185">Reference proteome</keyword>
<reference evidence="2 3" key="1">
    <citation type="journal article" date="2011" name="Genome Biol.">
        <title>Comparative genome sequence analysis underscores mycoparasitism as the ancestral life style of Trichoderma.</title>
        <authorList>
            <person name="Kubicek C.P."/>
            <person name="Herrera-Estrella A."/>
            <person name="Seidl-Seiboth V."/>
            <person name="Martinez D.A."/>
            <person name="Druzhinina I.S."/>
            <person name="Thon M."/>
            <person name="Zeilinger S."/>
            <person name="Casas-Flores S."/>
            <person name="Horwitz B.A."/>
            <person name="Mukherjee P.K."/>
            <person name="Mukherjee M."/>
            <person name="Kredics L."/>
            <person name="Alcaraz L.D."/>
            <person name="Aerts A."/>
            <person name="Antal Z."/>
            <person name="Atanasova L."/>
            <person name="Cervantes-Badillo M.G."/>
            <person name="Challacombe J."/>
            <person name="Chertkov O."/>
            <person name="McCluskey K."/>
            <person name="Coulpier F."/>
            <person name="Deshpande N."/>
            <person name="von Doehren H."/>
            <person name="Ebbole D.J."/>
            <person name="Esquivel-Naranjo E.U."/>
            <person name="Fekete E."/>
            <person name="Flipphi M."/>
            <person name="Glaser F."/>
            <person name="Gomez-Rodriguez E.Y."/>
            <person name="Gruber S."/>
            <person name="Han C."/>
            <person name="Henrissat B."/>
            <person name="Hermosa R."/>
            <person name="Hernandez-Onate M."/>
            <person name="Karaffa L."/>
            <person name="Kosti I."/>
            <person name="Le Crom S."/>
            <person name="Lindquist E."/>
            <person name="Lucas S."/>
            <person name="Luebeck M."/>
            <person name="Luebeck P.S."/>
            <person name="Margeot A."/>
            <person name="Metz B."/>
            <person name="Misra M."/>
            <person name="Nevalainen H."/>
            <person name="Omann M."/>
            <person name="Packer N."/>
            <person name="Perrone G."/>
            <person name="Uresti-Rivera E.E."/>
            <person name="Salamov A."/>
            <person name="Schmoll M."/>
            <person name="Seiboth B."/>
            <person name="Shapiro H."/>
            <person name="Sukno S."/>
            <person name="Tamayo-Ramos J.A."/>
            <person name="Tisch D."/>
            <person name="Wiest A."/>
            <person name="Wilkinson H.H."/>
            <person name="Zhang M."/>
            <person name="Coutinho P.M."/>
            <person name="Kenerley C.M."/>
            <person name="Monte E."/>
            <person name="Baker S.E."/>
            <person name="Grigoriev I.V."/>
        </authorList>
    </citation>
    <scope>NUCLEOTIDE SEQUENCE [LARGE SCALE GENOMIC DNA]</scope>
    <source>
        <strain evidence="3">ATCC 20476 / IMI 206040</strain>
    </source>
</reference>
<dbReference type="OrthoDB" id="4896123at2759"/>
<dbReference type="Proteomes" id="UP000005426">
    <property type="component" value="Unassembled WGS sequence"/>
</dbReference>
<dbReference type="HOGENOM" id="CLU_1256185_0_0_1"/>
<dbReference type="OMA" id="YAMSATQ"/>
<evidence type="ECO:0000313" key="2">
    <source>
        <dbReference type="EMBL" id="EHK43789.1"/>
    </source>
</evidence>
<dbReference type="GeneID" id="25786029"/>
<dbReference type="eggNOG" id="ENOG502RQV8">
    <property type="taxonomic scope" value="Eukaryota"/>
</dbReference>
<dbReference type="EMBL" id="ABDG02000025">
    <property type="protein sequence ID" value="EHK43789.1"/>
    <property type="molecule type" value="Genomic_DNA"/>
</dbReference>
<comment type="caution">
    <text evidence="2">The sequence shown here is derived from an EMBL/GenBank/DDBJ whole genome shotgun (WGS) entry which is preliminary data.</text>
</comment>
<sequence length="223" mass="23564">MQFKTLFFAAALMAQSAFAMSSTQQGQVKPNEKNVQSEQSAQIHQLENLAHTMQSQRAQDSILLIGAPPLNASTIVTTIAAINAALGTTDALISAVTNATIVQNLPNIINNLGNLTNTIVADVSPIVSSPVIGVYSPIDQAAMITALSQLVDTNTDLINDFIGPLGLFSNSLYRGPIGVVLNLIERSIVDLAGAVVARVPAFAEEARPLLSNLHFSLAQTINF</sequence>
<feature type="signal peptide" evidence="1">
    <location>
        <begin position="1"/>
        <end position="19"/>
    </location>
</feature>
<accession>G9NZ74</accession>
<name>G9NZ74_HYPAI</name>
<evidence type="ECO:0000313" key="3">
    <source>
        <dbReference type="Proteomes" id="UP000005426"/>
    </source>
</evidence>
<evidence type="ECO:0000256" key="1">
    <source>
        <dbReference type="SAM" id="SignalP"/>
    </source>
</evidence>
<dbReference type="KEGG" id="tatv:25786029"/>
<protein>
    <submittedName>
        <fullName evidence="2">Uncharacterized protein</fullName>
    </submittedName>
</protein>
<proteinExistence type="predicted"/>